<dbReference type="Proteomes" id="UP000556026">
    <property type="component" value="Unassembled WGS sequence"/>
</dbReference>
<dbReference type="InterPro" id="IPR036909">
    <property type="entry name" value="Cyt_c-like_dom_sf"/>
</dbReference>
<dbReference type="Gene3D" id="1.10.760.10">
    <property type="entry name" value="Cytochrome c-like domain"/>
    <property type="match status" value="1"/>
</dbReference>
<dbReference type="AlphaFoldDB" id="A0A6V8MQD9"/>
<gene>
    <name evidence="2" type="ORF">GMST_41540</name>
</gene>
<keyword evidence="1" id="KW-0732">Signal</keyword>
<dbReference type="GO" id="GO:0009055">
    <property type="term" value="F:electron transfer activity"/>
    <property type="evidence" value="ECO:0007669"/>
    <property type="project" value="InterPro"/>
</dbReference>
<organism evidence="2 3">
    <name type="scientific">Geomonas silvestris</name>
    <dbReference type="NCBI Taxonomy" id="2740184"/>
    <lineage>
        <taxon>Bacteria</taxon>
        <taxon>Pseudomonadati</taxon>
        <taxon>Thermodesulfobacteriota</taxon>
        <taxon>Desulfuromonadia</taxon>
        <taxon>Geobacterales</taxon>
        <taxon>Geobacteraceae</taxon>
        <taxon>Geomonas</taxon>
    </lineage>
</organism>
<dbReference type="EMBL" id="BLXX01000020">
    <property type="protein sequence ID" value="GFO61829.1"/>
    <property type="molecule type" value="Genomic_DNA"/>
</dbReference>
<keyword evidence="3" id="KW-1185">Reference proteome</keyword>
<proteinExistence type="predicted"/>
<feature type="chain" id="PRO_5027802147" description="Cytochrome c" evidence="1">
    <location>
        <begin position="22"/>
        <end position="111"/>
    </location>
</feature>
<evidence type="ECO:0000256" key="1">
    <source>
        <dbReference type="SAM" id="SignalP"/>
    </source>
</evidence>
<accession>A0A6V8MQD9</accession>
<dbReference type="GO" id="GO:0020037">
    <property type="term" value="F:heme binding"/>
    <property type="evidence" value="ECO:0007669"/>
    <property type="project" value="InterPro"/>
</dbReference>
<sequence>MRRSVALTVAVTFLTLSSAWALWEAPAKTSGSKLGAVTGGEFKQAHEVINKKCVTCHTEDRISAAFLSGKNMAKIQQEMEKKGAKLDPKEREVLGIFWKQTPLKPAKKPVQ</sequence>
<evidence type="ECO:0000313" key="2">
    <source>
        <dbReference type="EMBL" id="GFO61829.1"/>
    </source>
</evidence>
<protein>
    <recommendedName>
        <fullName evidence="4">Cytochrome c</fullName>
    </recommendedName>
</protein>
<name>A0A6V8MQD9_9BACT</name>
<comment type="caution">
    <text evidence="2">The sequence shown here is derived from an EMBL/GenBank/DDBJ whole genome shotgun (WGS) entry which is preliminary data.</text>
</comment>
<dbReference type="RefSeq" id="WP_183356611.1">
    <property type="nucleotide sequence ID" value="NZ_BLXX01000020.1"/>
</dbReference>
<reference evidence="3" key="1">
    <citation type="submission" date="2020-06" db="EMBL/GenBank/DDBJ databases">
        <title>Draft genomic sequence of Geomonas sp. Red330.</title>
        <authorList>
            <person name="Itoh H."/>
            <person name="Zhenxing X."/>
            <person name="Ushijima N."/>
            <person name="Masuda Y."/>
            <person name="Shiratori Y."/>
            <person name="Senoo K."/>
        </authorList>
    </citation>
    <scope>NUCLEOTIDE SEQUENCE [LARGE SCALE GENOMIC DNA]</scope>
    <source>
        <strain evidence="3">Red330</strain>
    </source>
</reference>
<evidence type="ECO:0000313" key="3">
    <source>
        <dbReference type="Proteomes" id="UP000556026"/>
    </source>
</evidence>
<evidence type="ECO:0008006" key="4">
    <source>
        <dbReference type="Google" id="ProtNLM"/>
    </source>
</evidence>
<feature type="signal peptide" evidence="1">
    <location>
        <begin position="1"/>
        <end position="21"/>
    </location>
</feature>